<feature type="region of interest" description="Disordered" evidence="1">
    <location>
        <begin position="1"/>
        <end position="28"/>
    </location>
</feature>
<organism evidence="2">
    <name type="scientific">Oryza meridionalis</name>
    <dbReference type="NCBI Taxonomy" id="40149"/>
    <lineage>
        <taxon>Eukaryota</taxon>
        <taxon>Viridiplantae</taxon>
        <taxon>Streptophyta</taxon>
        <taxon>Embryophyta</taxon>
        <taxon>Tracheophyta</taxon>
        <taxon>Spermatophyta</taxon>
        <taxon>Magnoliopsida</taxon>
        <taxon>Liliopsida</taxon>
        <taxon>Poales</taxon>
        <taxon>Poaceae</taxon>
        <taxon>BOP clade</taxon>
        <taxon>Oryzoideae</taxon>
        <taxon>Oryzeae</taxon>
        <taxon>Oryzinae</taxon>
        <taxon>Oryza</taxon>
    </lineage>
</organism>
<keyword evidence="3" id="KW-1185">Reference proteome</keyword>
<proteinExistence type="predicted"/>
<protein>
    <submittedName>
        <fullName evidence="2">Uncharacterized protein</fullName>
    </submittedName>
</protein>
<sequence length="131" mass="13747">MAAQACAASTTSVGPAHPRVSADSREPARLRRLPWTREAPLRVIRRASADSVAAPPAPLPPRGQAPRSPLLRVAISASTAAEAVSGPVWFGCMHMHLIPILRKYNVVAKDPAHLDRSVSWASAAASASAVC</sequence>
<reference evidence="2" key="1">
    <citation type="submission" date="2015-04" db="UniProtKB">
        <authorList>
            <consortium name="EnsemblPlants"/>
        </authorList>
    </citation>
    <scope>IDENTIFICATION</scope>
</reference>
<feature type="region of interest" description="Disordered" evidence="1">
    <location>
        <begin position="49"/>
        <end position="68"/>
    </location>
</feature>
<dbReference type="HOGENOM" id="CLU_1930870_0_0_1"/>
<evidence type="ECO:0000313" key="3">
    <source>
        <dbReference type="Proteomes" id="UP000008021"/>
    </source>
</evidence>
<evidence type="ECO:0000313" key="2">
    <source>
        <dbReference type="EnsemblPlants" id="OMERI11G13950.1"/>
    </source>
</evidence>
<evidence type="ECO:0000256" key="1">
    <source>
        <dbReference type="SAM" id="MobiDB-lite"/>
    </source>
</evidence>
<dbReference type="AlphaFoldDB" id="A0A0E0F6Q3"/>
<dbReference type="EnsemblPlants" id="OMERI11G13950.1">
    <property type="protein sequence ID" value="OMERI11G13950.1"/>
    <property type="gene ID" value="OMERI11G13950"/>
</dbReference>
<reference evidence="2" key="2">
    <citation type="submission" date="2018-05" db="EMBL/GenBank/DDBJ databases">
        <title>OmerRS3 (Oryza meridionalis Reference Sequence Version 3).</title>
        <authorList>
            <person name="Zhang J."/>
            <person name="Kudrna D."/>
            <person name="Lee S."/>
            <person name="Talag J."/>
            <person name="Welchert J."/>
            <person name="Wing R.A."/>
        </authorList>
    </citation>
    <scope>NUCLEOTIDE SEQUENCE [LARGE SCALE GENOMIC DNA]</scope>
    <source>
        <strain evidence="2">cv. OR44</strain>
    </source>
</reference>
<accession>A0A0E0F6Q3</accession>
<name>A0A0E0F6Q3_9ORYZ</name>
<dbReference type="Proteomes" id="UP000008021">
    <property type="component" value="Chromosome 11"/>
</dbReference>
<dbReference type="Gramene" id="OMERI11G13950.1">
    <property type="protein sequence ID" value="OMERI11G13950.1"/>
    <property type="gene ID" value="OMERI11G13950"/>
</dbReference>